<evidence type="ECO:0000313" key="2">
    <source>
        <dbReference type="Proteomes" id="UP000298246"/>
    </source>
</evidence>
<protein>
    <submittedName>
        <fullName evidence="1">Uncharacterized protein</fullName>
    </submittedName>
</protein>
<name>A0A4Y8PWZ9_9BACL</name>
<dbReference type="InterPro" id="IPR058600">
    <property type="entry name" value="YhjD-like"/>
</dbReference>
<dbReference type="Pfam" id="PF26325">
    <property type="entry name" value="YhjD"/>
    <property type="match status" value="1"/>
</dbReference>
<dbReference type="EMBL" id="MYFO01000024">
    <property type="protein sequence ID" value="TFE85647.1"/>
    <property type="molecule type" value="Genomic_DNA"/>
</dbReference>
<reference evidence="1 2" key="1">
    <citation type="submission" date="2017-03" db="EMBL/GenBank/DDBJ databases">
        <title>Isolation of Levoglucosan Utilizing Bacteria.</title>
        <authorList>
            <person name="Arya A.S."/>
        </authorList>
    </citation>
    <scope>NUCLEOTIDE SEQUENCE [LARGE SCALE GENOMIC DNA]</scope>
    <source>
        <strain evidence="1 2">MEC069</strain>
    </source>
</reference>
<dbReference type="Proteomes" id="UP000298246">
    <property type="component" value="Unassembled WGS sequence"/>
</dbReference>
<keyword evidence="2" id="KW-1185">Reference proteome</keyword>
<dbReference type="OrthoDB" id="2644100at2"/>
<comment type="caution">
    <text evidence="1">The sequence shown here is derived from an EMBL/GenBank/DDBJ whole genome shotgun (WGS) entry which is preliminary data.</text>
</comment>
<sequence length="171" mass="19740">MSKKLQGNGLWESSKMMLHEHKAALLERQLPDHEHGIRAHLPTQEDLRLVRSCVLLPMMIGIVESNGRGMESSSYPLKTLYINATQILLNRLYDELAQVKRTLKERHIHIREEEHLDGAIHYRLVCRGYEDRLTLLRDIARAEIGARIGQHIHAIFQEQNGKKTPQDGTRP</sequence>
<evidence type="ECO:0000313" key="1">
    <source>
        <dbReference type="EMBL" id="TFE85647.1"/>
    </source>
</evidence>
<dbReference type="AlphaFoldDB" id="A0A4Y8PWZ9"/>
<organism evidence="1 2">
    <name type="scientific">Paenibacillus athensensis</name>
    <dbReference type="NCBI Taxonomy" id="1967502"/>
    <lineage>
        <taxon>Bacteria</taxon>
        <taxon>Bacillati</taxon>
        <taxon>Bacillota</taxon>
        <taxon>Bacilli</taxon>
        <taxon>Bacillales</taxon>
        <taxon>Paenibacillaceae</taxon>
        <taxon>Paenibacillus</taxon>
    </lineage>
</organism>
<accession>A0A4Y8PWZ9</accession>
<dbReference type="RefSeq" id="WP_134754885.1">
    <property type="nucleotide sequence ID" value="NZ_MYFO02000001.1"/>
</dbReference>
<proteinExistence type="predicted"/>
<gene>
    <name evidence="1" type="ORF">B5M42_16855</name>
</gene>